<dbReference type="PANTHER" id="PTHR34365:SF7">
    <property type="entry name" value="GLYCINE-RICH DOMAIN-CONTAINING PROTEIN 1"/>
    <property type="match status" value="1"/>
</dbReference>
<comment type="caution">
    <text evidence="1">The sequence shown here is derived from an EMBL/GenBank/DDBJ whole genome shotgun (WGS) entry which is preliminary data.</text>
</comment>
<dbReference type="Proteomes" id="UP000253472">
    <property type="component" value="Unassembled WGS sequence"/>
</dbReference>
<dbReference type="InterPro" id="IPR009836">
    <property type="entry name" value="GRDP-like"/>
</dbReference>
<gene>
    <name evidence="1" type="ORF">Cantr_06688</name>
</gene>
<dbReference type="STRING" id="5486.A0A367XXJ9"/>
<sequence>MEKLSRRFVDILDHSKDHDFVNYRYVSTPSEPEVNTEAITPAKFMPSVPEAVAHLKLLKAFEVMKNKLVPDLDGEEFDKHREKLWQCLVTIAVRRFIVFVSALKRNGAGDYQLKHFEVNTFAEANVKDSKFIGMMNRLMPPLDVIMVWHAFLLHPRTVYDTCMRNHILRFANYPFPLQRISQFIDNETFEFNVPAEYQKNYLALLNTFEKVDHTFEFELAHSYRGGGFAGPNFQTKNLAYKPGIIEGWFFSKPQDACVCAMNPLLTHEELRRIHLRSDVYLPVPMPGIFTHFSDVLISSTVAGRYPGDASGIVTFSVRNAPTHTDLTKFIDSIEFDDRINARLTRLILRNYLQFNYVSLTVRYGVLIGEDLVGCVFRQERFAQTMNKLDWLHSPLIREALDESILRYQRFFKMVTEELRLKPIYVPCLDIDLIWHTHQLSMYGYIRDCKTSECHTVIDHDDKIDELKLDDSFGDTCKRYKKMFKEDYSICYCLYCTNYRAAARKSLLSSIFSSSSKRDKEDTLMKQSPLFTPDEGVTHISAHQGIKLPTKKATKLRSKNEEFSWGHNHPTHEFVVVPYAPIEEEHCSLYKNGTCTTVRILNSGIYGCVIPNGAPCGSDS</sequence>
<proteinExistence type="predicted"/>
<dbReference type="Pfam" id="PF07173">
    <property type="entry name" value="GRDP-like"/>
    <property type="match status" value="1"/>
</dbReference>
<accession>A0A367XXJ9</accession>
<evidence type="ECO:0000313" key="1">
    <source>
        <dbReference type="EMBL" id="RCK57980.1"/>
    </source>
</evidence>
<organism evidence="1 2">
    <name type="scientific">Candida viswanathii</name>
    <dbReference type="NCBI Taxonomy" id="5486"/>
    <lineage>
        <taxon>Eukaryota</taxon>
        <taxon>Fungi</taxon>
        <taxon>Dikarya</taxon>
        <taxon>Ascomycota</taxon>
        <taxon>Saccharomycotina</taxon>
        <taxon>Pichiomycetes</taxon>
        <taxon>Debaryomycetaceae</taxon>
        <taxon>Candida/Lodderomyces clade</taxon>
        <taxon>Candida</taxon>
    </lineage>
</organism>
<protein>
    <submittedName>
        <fullName evidence="1">Uncharacterized protein</fullName>
    </submittedName>
</protein>
<dbReference type="OrthoDB" id="2684236at2759"/>
<dbReference type="EMBL" id="QLNQ01000028">
    <property type="protein sequence ID" value="RCK57980.1"/>
    <property type="molecule type" value="Genomic_DNA"/>
</dbReference>
<evidence type="ECO:0000313" key="2">
    <source>
        <dbReference type="Proteomes" id="UP000253472"/>
    </source>
</evidence>
<keyword evidence="2" id="KW-1185">Reference proteome</keyword>
<dbReference type="AlphaFoldDB" id="A0A367XXJ9"/>
<dbReference type="PANTHER" id="PTHR34365">
    <property type="entry name" value="ENOLASE (DUF1399)"/>
    <property type="match status" value="1"/>
</dbReference>
<reference evidence="1 2" key="1">
    <citation type="submission" date="2018-06" db="EMBL/GenBank/DDBJ databases">
        <title>Whole genome sequencing of Candida tropicalis (genome annotated by CSBL at Korea University).</title>
        <authorList>
            <person name="Ahn J."/>
        </authorList>
    </citation>
    <scope>NUCLEOTIDE SEQUENCE [LARGE SCALE GENOMIC DNA]</scope>
    <source>
        <strain evidence="1 2">ATCC 20962</strain>
    </source>
</reference>
<name>A0A367XXJ9_9ASCO</name>